<evidence type="ECO:0000256" key="1">
    <source>
        <dbReference type="SAM" id="MobiDB-lite"/>
    </source>
</evidence>
<evidence type="ECO:0000313" key="3">
    <source>
        <dbReference type="Proteomes" id="UP000284706"/>
    </source>
</evidence>
<dbReference type="InParanoid" id="A0A409YB20"/>
<sequence>MTIPSREVGDVVTTLWHSGSTRTSGPNSKPVLEAWMRALKQQKVGYASAEEEQEDDLEVENDDVDPEEGDSSTSLSVLRADTLERVYAIKWVINPENTNDAENRDDDVEDTRLSILDEATPILSAFSRASEDREDDAAPTWRSPSFSFFPLTLTIPERVCARPEVLSAREEGSEGEPSPGTGTGMLSLVAAEIFASGWQVGAEVVATDYHPDVLNNLRKDVETNFPGSRSSSPSSWLWPSPSSAPHLGRKRQSRSSYLTDPRLPPPVLHQVQSRLMDRATQVARSMACHMEIMATLSQQIRTGDKQSPAKPLW</sequence>
<protein>
    <recommendedName>
        <fullName evidence="4">Methyltransferase domain-containing protein</fullName>
    </recommendedName>
</protein>
<dbReference type="AlphaFoldDB" id="A0A409YB20"/>
<dbReference type="InterPro" id="IPR029063">
    <property type="entry name" value="SAM-dependent_MTases_sf"/>
</dbReference>
<feature type="region of interest" description="Disordered" evidence="1">
    <location>
        <begin position="224"/>
        <end position="266"/>
    </location>
</feature>
<reference evidence="2 3" key="1">
    <citation type="journal article" date="2018" name="Evol. Lett.">
        <title>Horizontal gene cluster transfer increased hallucinogenic mushroom diversity.</title>
        <authorList>
            <person name="Reynolds H.T."/>
            <person name="Vijayakumar V."/>
            <person name="Gluck-Thaler E."/>
            <person name="Korotkin H.B."/>
            <person name="Matheny P.B."/>
            <person name="Slot J.C."/>
        </authorList>
    </citation>
    <scope>NUCLEOTIDE SEQUENCE [LARGE SCALE GENOMIC DNA]</scope>
    <source>
        <strain evidence="2 3">SRW20</strain>
    </source>
</reference>
<accession>A0A409YB20</accession>
<feature type="compositionally biased region" description="Polar residues" evidence="1">
    <location>
        <begin position="15"/>
        <end position="27"/>
    </location>
</feature>
<feature type="region of interest" description="Disordered" evidence="1">
    <location>
        <begin position="43"/>
        <end position="74"/>
    </location>
</feature>
<gene>
    <name evidence="2" type="ORF">CVT26_009041</name>
</gene>
<name>A0A409YB20_9AGAR</name>
<feature type="region of interest" description="Disordered" evidence="1">
    <location>
        <begin position="1"/>
        <end position="29"/>
    </location>
</feature>
<evidence type="ECO:0000313" key="2">
    <source>
        <dbReference type="EMBL" id="PPR00189.1"/>
    </source>
</evidence>
<feature type="compositionally biased region" description="Low complexity" evidence="1">
    <location>
        <begin position="226"/>
        <end position="245"/>
    </location>
</feature>
<keyword evidence="3" id="KW-1185">Reference proteome</keyword>
<organism evidence="2 3">
    <name type="scientific">Gymnopilus dilepis</name>
    <dbReference type="NCBI Taxonomy" id="231916"/>
    <lineage>
        <taxon>Eukaryota</taxon>
        <taxon>Fungi</taxon>
        <taxon>Dikarya</taxon>
        <taxon>Basidiomycota</taxon>
        <taxon>Agaricomycotina</taxon>
        <taxon>Agaricomycetes</taxon>
        <taxon>Agaricomycetidae</taxon>
        <taxon>Agaricales</taxon>
        <taxon>Agaricineae</taxon>
        <taxon>Hymenogastraceae</taxon>
        <taxon>Gymnopilus</taxon>
    </lineage>
</organism>
<dbReference type="Proteomes" id="UP000284706">
    <property type="component" value="Unassembled WGS sequence"/>
</dbReference>
<dbReference type="Gene3D" id="3.40.50.150">
    <property type="entry name" value="Vaccinia Virus protein VP39"/>
    <property type="match status" value="1"/>
</dbReference>
<proteinExistence type="predicted"/>
<feature type="compositionally biased region" description="Acidic residues" evidence="1">
    <location>
        <begin position="49"/>
        <end position="70"/>
    </location>
</feature>
<evidence type="ECO:0008006" key="4">
    <source>
        <dbReference type="Google" id="ProtNLM"/>
    </source>
</evidence>
<comment type="caution">
    <text evidence="2">The sequence shown here is derived from an EMBL/GenBank/DDBJ whole genome shotgun (WGS) entry which is preliminary data.</text>
</comment>
<dbReference type="EMBL" id="NHYE01001022">
    <property type="protein sequence ID" value="PPR00189.1"/>
    <property type="molecule type" value="Genomic_DNA"/>
</dbReference>
<dbReference type="STRING" id="231916.A0A409YB20"/>
<dbReference type="OrthoDB" id="433955at2759"/>